<organism evidence="2 3">
    <name type="scientific">Nocardioides malaquae</name>
    <dbReference type="NCBI Taxonomy" id="2773426"/>
    <lineage>
        <taxon>Bacteria</taxon>
        <taxon>Bacillati</taxon>
        <taxon>Actinomycetota</taxon>
        <taxon>Actinomycetes</taxon>
        <taxon>Propionibacteriales</taxon>
        <taxon>Nocardioidaceae</taxon>
        <taxon>Nocardioides</taxon>
    </lineage>
</organism>
<keyword evidence="3" id="KW-1185">Reference proteome</keyword>
<feature type="transmembrane region" description="Helical" evidence="1">
    <location>
        <begin position="331"/>
        <end position="353"/>
    </location>
</feature>
<dbReference type="Proteomes" id="UP000756387">
    <property type="component" value="Unassembled WGS sequence"/>
</dbReference>
<gene>
    <name evidence="2" type="ORF">IEQ44_12010</name>
</gene>
<comment type="caution">
    <text evidence="2">The sequence shown here is derived from an EMBL/GenBank/DDBJ whole genome shotgun (WGS) entry which is preliminary data.</text>
</comment>
<reference evidence="2 3" key="1">
    <citation type="submission" date="2020-10" db="EMBL/GenBank/DDBJ databases">
        <title>Nocardioides sp. isolated from sludge.</title>
        <authorList>
            <person name="Zhang X."/>
        </authorList>
    </citation>
    <scope>NUCLEOTIDE SEQUENCE [LARGE SCALE GENOMIC DNA]</scope>
    <source>
        <strain evidence="2 3">Y6</strain>
    </source>
</reference>
<feature type="transmembrane region" description="Helical" evidence="1">
    <location>
        <begin position="359"/>
        <end position="387"/>
    </location>
</feature>
<protein>
    <submittedName>
        <fullName evidence="2">Uncharacterized protein</fullName>
    </submittedName>
</protein>
<dbReference type="RefSeq" id="WP_193638701.1">
    <property type="nucleotide sequence ID" value="NZ_JADCSA010000011.1"/>
</dbReference>
<keyword evidence="1" id="KW-0472">Membrane</keyword>
<name>A0ABR9RV02_9ACTN</name>
<sequence>MTSRLVQIDGWLRPPRGSRLTAQAAASVLRQAGVPGAVGAPDSRGVLPVALLAEGWTPSRVPGSSRLLVEALGEATTASGIGVMLEDGVFIGDDLPEIDDPSVPETPDDGPPDVLLGRLDPEMLPLLAHHVGSPLRWEQLEDGVVLVQLEERGAQLQEEAFLRPELPVVALTTLRGQRYCSVLLKRGLLPGHLLTRQQPWVPTYGPEVAHPGLRAALPALDELHLTPDETVRSLVDSVLLPGCEESALRAALASPGDDAWSARVLAALGLPTVAADVHEGRAVVAGTYVTPQKALPTLTQAVGRSIPRTADEMRQHGRGGRLVAASLTRPALALLWILPQLLLALALTLWVAGADPRAWWHWLLALVALAAWFGAVTDTVTMVRALVRRRRPSDPPR</sequence>
<evidence type="ECO:0000313" key="2">
    <source>
        <dbReference type="EMBL" id="MBE7325379.1"/>
    </source>
</evidence>
<keyword evidence="1" id="KW-0812">Transmembrane</keyword>
<keyword evidence="1" id="KW-1133">Transmembrane helix</keyword>
<evidence type="ECO:0000313" key="3">
    <source>
        <dbReference type="Proteomes" id="UP000756387"/>
    </source>
</evidence>
<evidence type="ECO:0000256" key="1">
    <source>
        <dbReference type="SAM" id="Phobius"/>
    </source>
</evidence>
<accession>A0ABR9RV02</accession>
<proteinExistence type="predicted"/>
<dbReference type="EMBL" id="JADCSA010000011">
    <property type="protein sequence ID" value="MBE7325379.1"/>
    <property type="molecule type" value="Genomic_DNA"/>
</dbReference>